<feature type="region of interest" description="Disordered" evidence="2">
    <location>
        <begin position="305"/>
        <end position="349"/>
    </location>
</feature>
<feature type="compositionally biased region" description="Polar residues" evidence="2">
    <location>
        <begin position="338"/>
        <end position="349"/>
    </location>
</feature>
<proteinExistence type="predicted"/>
<feature type="compositionally biased region" description="Polar residues" evidence="2">
    <location>
        <begin position="217"/>
        <end position="232"/>
    </location>
</feature>
<dbReference type="HOGENOM" id="CLU_002738_3_0_1"/>
<evidence type="ECO:0000256" key="1">
    <source>
        <dbReference type="RuleBase" id="RU361133"/>
    </source>
</evidence>
<accession>A0A0C2JCE8</accession>
<evidence type="ECO:0000259" key="3">
    <source>
        <dbReference type="PROSITE" id="PS50008"/>
    </source>
</evidence>
<keyword evidence="1" id="KW-0443">Lipid metabolism</keyword>
<dbReference type="GeneID" id="63678762"/>
<dbReference type="SMART" id="SM00149">
    <property type="entry name" value="PLCYc"/>
    <property type="match status" value="1"/>
</dbReference>
<dbReference type="PANTHER" id="PTHR10336:SF82">
    <property type="entry name" value="PHOSPHOINOSITIDE PHOSPHOLIPASE C"/>
    <property type="match status" value="1"/>
</dbReference>
<dbReference type="RefSeq" id="XP_040622612.1">
    <property type="nucleotide sequence ID" value="XM_040763841.1"/>
</dbReference>
<gene>
    <name evidence="4" type="ORF">SPBR_05578</name>
</gene>
<dbReference type="PROSITE" id="PS50008">
    <property type="entry name" value="PIPLC_Y_DOMAIN"/>
    <property type="match status" value="1"/>
</dbReference>
<feature type="region of interest" description="Disordered" evidence="2">
    <location>
        <begin position="780"/>
        <end position="801"/>
    </location>
</feature>
<dbReference type="InterPro" id="IPR001192">
    <property type="entry name" value="PI-PLC_fam"/>
</dbReference>
<feature type="region of interest" description="Disordered" evidence="2">
    <location>
        <begin position="217"/>
        <end position="242"/>
    </location>
</feature>
<dbReference type="InterPro" id="IPR001711">
    <property type="entry name" value="PLipase_C_Pinositol-sp_Y"/>
</dbReference>
<dbReference type="SMART" id="SM00148">
    <property type="entry name" value="PLCXc"/>
    <property type="match status" value="1"/>
</dbReference>
<dbReference type="PANTHER" id="PTHR10336">
    <property type="entry name" value="PHOSPHOINOSITIDE-SPECIFIC PHOSPHOLIPASE C FAMILY PROTEIN"/>
    <property type="match status" value="1"/>
</dbReference>
<dbReference type="EMBL" id="AWTV01000004">
    <property type="protein sequence ID" value="KIH94602.1"/>
    <property type="molecule type" value="Genomic_DNA"/>
</dbReference>
<dbReference type="AlphaFoldDB" id="A0A0C2JCE8"/>
<dbReference type="EC" id="3.1.4.11" evidence="1"/>
<dbReference type="VEuPathDB" id="FungiDB:SPBR_05578"/>
<dbReference type="GO" id="GO:0048015">
    <property type="term" value="P:phosphatidylinositol-mediated signaling"/>
    <property type="evidence" value="ECO:0007669"/>
    <property type="project" value="TreeGrafter"/>
</dbReference>
<dbReference type="GO" id="GO:0016042">
    <property type="term" value="P:lipid catabolic process"/>
    <property type="evidence" value="ECO:0007669"/>
    <property type="project" value="UniProtKB-KW"/>
</dbReference>
<dbReference type="InterPro" id="IPR017946">
    <property type="entry name" value="PLC-like_Pdiesterase_TIM-brl"/>
</dbReference>
<sequence>MFFSCQIRQRSRRSSAKAPVADNRPGGRNVLRLLVDTTTLISPTHNGHHRRRLVVTTKDLADATEAYPNSPVISLGDTTLARLEHIFRELCGRSPTFYKALPAVFVSSPSLSRRQLARFFEDTQGETLAVPLEKERYKFEEFLEVWCYQYGWAAARPPHVAEVLDLSFPISHYFISSSHNTYLVGNQLSSEASVGEYQKVLENNCRCIEIDVWNPPTKASRQTTGRKNASKPSSHRRHLSSSSVATSIHESFEVISNLLATKISRSRASSFSQLSITAPTHIENADVDGGPPCSNALERDALAKLKERDSTLVPEEAIDGDDEGNETHDASSAGDGSETPQTSQDPSEPTIATISVTAPDTEIAIPAEVPDNIEATGDDEPVVMHAHNILYNDWTLGTHVPFRDVCRAVRHTAFRTNTLPVIVSLEVHTNAVQQRKMVKIMKEEWGEFLLDQALEGTDPRLRLPTLGELQNKILVKVKKPYTPQWTSAGTNNTANLQGLGLGASLTVMTTTDNSGGTSGSEDDVSSTNVNVAATKNSRITEELGSLAVYTESRHYHSFSNRDAKLPSHIFSLSETTIQALHLKNHEDLFLHNKKYMMRAYPNATKHVTSSNPDPACCWRRGVQMVALNWQTLDKAMMLNHGMFEGSNDWVLKPPGYRGAPTATGTAASSVAGESAIATPVNMTPRTTKTPMSSPNPNIGLRSKICPVGTAEPVQTIDLYITIYAGQHLPLPPAFQRKQKKKLGGVANKTSSTAGVVTGRGHAHFQPVVKCELNVEHNEERCPETGGTATSHTLSHSSTPPMPITRRASSVATAVSASQAATTATGSPATAAALKLAASQVQLPEAVLKQKTSPGETDHPDWGVQGETLRFRNITGIVESLSFVSFCVEDEGSKNTQERAKLAALGRNDTLAGWTCIRLDRLRTGYRFVSLMDARGNPTEGKLLVRIEKLVR</sequence>
<dbReference type="GO" id="GO:0004435">
    <property type="term" value="F:phosphatidylinositol-4,5-bisphosphate phospholipase C activity"/>
    <property type="evidence" value="ECO:0007669"/>
    <property type="project" value="UniProtKB-EC"/>
</dbReference>
<dbReference type="Pfam" id="PF00387">
    <property type="entry name" value="PI-PLC-Y"/>
    <property type="match status" value="1"/>
</dbReference>
<evidence type="ECO:0000256" key="2">
    <source>
        <dbReference type="SAM" id="MobiDB-lite"/>
    </source>
</evidence>
<dbReference type="OrthoDB" id="269822at2759"/>
<dbReference type="Gene3D" id="3.20.20.190">
    <property type="entry name" value="Phosphatidylinositol (PI) phosphodiesterase"/>
    <property type="match status" value="2"/>
</dbReference>
<evidence type="ECO:0000313" key="5">
    <source>
        <dbReference type="Proteomes" id="UP000031575"/>
    </source>
</evidence>
<keyword evidence="1" id="KW-0442">Lipid degradation</keyword>
<dbReference type="Pfam" id="PF00388">
    <property type="entry name" value="PI-PLC-X"/>
    <property type="match status" value="2"/>
</dbReference>
<keyword evidence="5" id="KW-1185">Reference proteome</keyword>
<dbReference type="SUPFAM" id="SSF51695">
    <property type="entry name" value="PLC-like phosphodiesterases"/>
    <property type="match status" value="1"/>
</dbReference>
<dbReference type="GO" id="GO:0051209">
    <property type="term" value="P:release of sequestered calcium ion into cytosol"/>
    <property type="evidence" value="ECO:0007669"/>
    <property type="project" value="TreeGrafter"/>
</dbReference>
<comment type="catalytic activity">
    <reaction evidence="1">
        <text>a 1,2-diacyl-sn-glycero-3-phospho-(1D-myo-inositol-4,5-bisphosphate) + H2O = 1D-myo-inositol 1,4,5-trisphosphate + a 1,2-diacyl-sn-glycerol + H(+)</text>
        <dbReference type="Rhea" id="RHEA:33179"/>
        <dbReference type="ChEBI" id="CHEBI:15377"/>
        <dbReference type="ChEBI" id="CHEBI:15378"/>
        <dbReference type="ChEBI" id="CHEBI:17815"/>
        <dbReference type="ChEBI" id="CHEBI:58456"/>
        <dbReference type="ChEBI" id="CHEBI:203600"/>
        <dbReference type="EC" id="3.1.4.11"/>
    </reaction>
</comment>
<name>A0A0C2JCE8_9PEZI</name>
<dbReference type="PROSITE" id="PS50007">
    <property type="entry name" value="PIPLC_X_DOMAIN"/>
    <property type="match status" value="1"/>
</dbReference>
<dbReference type="Gene3D" id="2.60.40.150">
    <property type="entry name" value="C2 domain"/>
    <property type="match status" value="1"/>
</dbReference>
<organism evidence="4 5">
    <name type="scientific">Sporothrix brasiliensis 5110</name>
    <dbReference type="NCBI Taxonomy" id="1398154"/>
    <lineage>
        <taxon>Eukaryota</taxon>
        <taxon>Fungi</taxon>
        <taxon>Dikarya</taxon>
        <taxon>Ascomycota</taxon>
        <taxon>Pezizomycotina</taxon>
        <taxon>Sordariomycetes</taxon>
        <taxon>Sordariomycetidae</taxon>
        <taxon>Ophiostomatales</taxon>
        <taxon>Ophiostomataceae</taxon>
        <taxon>Sporothrix</taxon>
    </lineage>
</organism>
<comment type="caution">
    <text evidence="4">The sequence shown here is derived from an EMBL/GenBank/DDBJ whole genome shotgun (WGS) entry which is preliminary data.</text>
</comment>
<evidence type="ECO:0000313" key="4">
    <source>
        <dbReference type="EMBL" id="KIH94602.1"/>
    </source>
</evidence>
<dbReference type="InterPro" id="IPR035892">
    <property type="entry name" value="C2_domain_sf"/>
</dbReference>
<dbReference type="CDD" id="cd00275">
    <property type="entry name" value="C2_PLC_like"/>
    <property type="match status" value="1"/>
</dbReference>
<keyword evidence="1" id="KW-0378">Hydrolase</keyword>
<protein>
    <recommendedName>
        <fullName evidence="1">Phosphoinositide phospholipase C</fullName>
        <ecNumber evidence="1">3.1.4.11</ecNumber>
    </recommendedName>
</protein>
<dbReference type="InterPro" id="IPR000909">
    <property type="entry name" value="PLipase_C_PInositol-sp_X_dom"/>
</dbReference>
<dbReference type="PRINTS" id="PR00390">
    <property type="entry name" value="PHPHLIPASEC"/>
</dbReference>
<dbReference type="Proteomes" id="UP000031575">
    <property type="component" value="Unassembled WGS sequence"/>
</dbReference>
<feature type="domain" description="PI-PLC Y-box" evidence="3">
    <location>
        <begin position="543"/>
        <end position="660"/>
    </location>
</feature>
<feature type="compositionally biased region" description="Low complexity" evidence="2">
    <location>
        <begin position="784"/>
        <end position="798"/>
    </location>
</feature>
<reference evidence="4 5" key="1">
    <citation type="journal article" date="2014" name="BMC Genomics">
        <title>Comparative genomics of the major fungal agents of human and animal Sporotrichosis: Sporothrix schenckii and Sporothrix brasiliensis.</title>
        <authorList>
            <person name="Teixeira M.M."/>
            <person name="de Almeida L.G."/>
            <person name="Kubitschek-Barreira P."/>
            <person name="Alves F.L."/>
            <person name="Kioshima E.S."/>
            <person name="Abadio A.K."/>
            <person name="Fernandes L."/>
            <person name="Derengowski L.S."/>
            <person name="Ferreira K.S."/>
            <person name="Souza R.C."/>
            <person name="Ruiz J.C."/>
            <person name="de Andrade N.C."/>
            <person name="Paes H.C."/>
            <person name="Nicola A.M."/>
            <person name="Albuquerque P."/>
            <person name="Gerber A.L."/>
            <person name="Martins V.P."/>
            <person name="Peconick L.D."/>
            <person name="Neto A.V."/>
            <person name="Chaucanez C.B."/>
            <person name="Silva P.A."/>
            <person name="Cunha O.L."/>
            <person name="de Oliveira F.F."/>
            <person name="dos Santos T.C."/>
            <person name="Barros A.L."/>
            <person name="Soares M.A."/>
            <person name="de Oliveira L.M."/>
            <person name="Marini M.M."/>
            <person name="Villalobos-Duno H."/>
            <person name="Cunha M.M."/>
            <person name="de Hoog S."/>
            <person name="da Silveira J.F."/>
            <person name="Henrissat B."/>
            <person name="Nino-Vega G.A."/>
            <person name="Cisalpino P.S."/>
            <person name="Mora-Montes H.M."/>
            <person name="Almeida S.R."/>
            <person name="Stajich J.E."/>
            <person name="Lopes-Bezerra L.M."/>
            <person name="Vasconcelos A.T."/>
            <person name="Felipe M.S."/>
        </authorList>
    </citation>
    <scope>NUCLEOTIDE SEQUENCE [LARGE SCALE GENOMIC DNA]</scope>
    <source>
        <strain evidence="4 5">5110</strain>
    </source>
</reference>